<comment type="caution">
    <text evidence="2">The sequence shown here is derived from an EMBL/GenBank/DDBJ whole genome shotgun (WGS) entry which is preliminary data.</text>
</comment>
<name>A0A8S9YBK4_APOLU</name>
<proteinExistence type="predicted"/>
<feature type="region of interest" description="Disordered" evidence="1">
    <location>
        <begin position="73"/>
        <end position="106"/>
    </location>
</feature>
<accession>A0A8S9YBK4</accession>
<evidence type="ECO:0000256" key="1">
    <source>
        <dbReference type="SAM" id="MobiDB-lite"/>
    </source>
</evidence>
<dbReference type="AlphaFoldDB" id="A0A8S9YBK4"/>
<organism evidence="2 3">
    <name type="scientific">Apolygus lucorum</name>
    <name type="common">Small green plant bug</name>
    <name type="synonym">Lygocoris lucorum</name>
    <dbReference type="NCBI Taxonomy" id="248454"/>
    <lineage>
        <taxon>Eukaryota</taxon>
        <taxon>Metazoa</taxon>
        <taxon>Ecdysozoa</taxon>
        <taxon>Arthropoda</taxon>
        <taxon>Hexapoda</taxon>
        <taxon>Insecta</taxon>
        <taxon>Pterygota</taxon>
        <taxon>Neoptera</taxon>
        <taxon>Paraneoptera</taxon>
        <taxon>Hemiptera</taxon>
        <taxon>Heteroptera</taxon>
        <taxon>Panheteroptera</taxon>
        <taxon>Cimicomorpha</taxon>
        <taxon>Miridae</taxon>
        <taxon>Mirini</taxon>
        <taxon>Apolygus</taxon>
    </lineage>
</organism>
<gene>
    <name evidence="2" type="ORF">GE061_001702</name>
</gene>
<reference evidence="2" key="1">
    <citation type="journal article" date="2021" name="Mol. Ecol. Resour.">
        <title>Apolygus lucorum genome provides insights into omnivorousness and mesophyll feeding.</title>
        <authorList>
            <person name="Liu Y."/>
            <person name="Liu H."/>
            <person name="Wang H."/>
            <person name="Huang T."/>
            <person name="Liu B."/>
            <person name="Yang B."/>
            <person name="Yin L."/>
            <person name="Li B."/>
            <person name="Zhang Y."/>
            <person name="Zhang S."/>
            <person name="Jiang F."/>
            <person name="Zhang X."/>
            <person name="Ren Y."/>
            <person name="Wang B."/>
            <person name="Wang S."/>
            <person name="Lu Y."/>
            <person name="Wu K."/>
            <person name="Fan W."/>
            <person name="Wang G."/>
        </authorList>
    </citation>
    <scope>NUCLEOTIDE SEQUENCE</scope>
    <source>
        <strain evidence="2">12Hb</strain>
    </source>
</reference>
<sequence length="106" mass="11477">MTLLLDSVLQRELYGLLHTWVALASDRFSHNANTDPDFTSDAISIHTNPHHGFEGRITEVAISKTAASEVTPQVFSCNSSTPPLTQPSPPTQSGLPTPSPRNIKIV</sequence>
<dbReference type="EMBL" id="WIXP02000001">
    <property type="protein sequence ID" value="KAF6217348.1"/>
    <property type="molecule type" value="Genomic_DNA"/>
</dbReference>
<protein>
    <submittedName>
        <fullName evidence="2">Uncharacterized protein</fullName>
    </submittedName>
</protein>
<dbReference type="Proteomes" id="UP000466442">
    <property type="component" value="Linkage Group LG1"/>
</dbReference>
<keyword evidence="3" id="KW-1185">Reference proteome</keyword>
<evidence type="ECO:0000313" key="2">
    <source>
        <dbReference type="EMBL" id="KAF6217348.1"/>
    </source>
</evidence>
<evidence type="ECO:0000313" key="3">
    <source>
        <dbReference type="Proteomes" id="UP000466442"/>
    </source>
</evidence>